<protein>
    <submittedName>
        <fullName evidence="1 2">Uncharacterized protein</fullName>
    </submittedName>
</protein>
<reference evidence="2" key="3">
    <citation type="submission" date="2020-12" db="UniProtKB">
        <authorList>
            <consortium name="EnsemblPlants"/>
        </authorList>
    </citation>
    <scope>IDENTIFICATION</scope>
</reference>
<dbReference type="EMBL" id="ABEU02000008">
    <property type="protein sequence ID" value="PNR50162.1"/>
    <property type="molecule type" value="Genomic_DNA"/>
</dbReference>
<dbReference type="AlphaFoldDB" id="A0A2K1K8R1"/>
<dbReference type="Proteomes" id="UP000006727">
    <property type="component" value="Chromosome 8"/>
</dbReference>
<accession>A0A2K1K8R1</accession>
<reference evidence="1 3" key="2">
    <citation type="journal article" date="2018" name="Plant J.">
        <title>The Physcomitrella patens chromosome-scale assembly reveals moss genome structure and evolution.</title>
        <authorList>
            <person name="Lang D."/>
            <person name="Ullrich K.K."/>
            <person name="Murat F."/>
            <person name="Fuchs J."/>
            <person name="Jenkins J."/>
            <person name="Haas F.B."/>
            <person name="Piednoel M."/>
            <person name="Gundlach H."/>
            <person name="Van Bel M."/>
            <person name="Meyberg R."/>
            <person name="Vives C."/>
            <person name="Morata J."/>
            <person name="Symeonidi A."/>
            <person name="Hiss M."/>
            <person name="Muchero W."/>
            <person name="Kamisugi Y."/>
            <person name="Saleh O."/>
            <person name="Blanc G."/>
            <person name="Decker E.L."/>
            <person name="van Gessel N."/>
            <person name="Grimwood J."/>
            <person name="Hayes R.D."/>
            <person name="Graham S.W."/>
            <person name="Gunter L.E."/>
            <person name="McDaniel S.F."/>
            <person name="Hoernstein S.N.W."/>
            <person name="Larsson A."/>
            <person name="Li F.W."/>
            <person name="Perroud P.F."/>
            <person name="Phillips J."/>
            <person name="Ranjan P."/>
            <person name="Rokshar D.S."/>
            <person name="Rothfels C.J."/>
            <person name="Schneider L."/>
            <person name="Shu S."/>
            <person name="Stevenson D.W."/>
            <person name="Thummler F."/>
            <person name="Tillich M."/>
            <person name="Villarreal Aguilar J.C."/>
            <person name="Widiez T."/>
            <person name="Wong G.K."/>
            <person name="Wymore A."/>
            <person name="Zhang Y."/>
            <person name="Zimmer A.D."/>
            <person name="Quatrano R.S."/>
            <person name="Mayer K.F.X."/>
            <person name="Goodstein D."/>
            <person name="Casacuberta J.M."/>
            <person name="Vandepoele K."/>
            <person name="Reski R."/>
            <person name="Cuming A.C."/>
            <person name="Tuskan G.A."/>
            <person name="Maumus F."/>
            <person name="Salse J."/>
            <person name="Schmutz J."/>
            <person name="Rensing S.A."/>
        </authorList>
    </citation>
    <scope>NUCLEOTIDE SEQUENCE [LARGE SCALE GENOMIC DNA]</scope>
    <source>
        <strain evidence="2 3">cv. Gransden 2004</strain>
    </source>
</reference>
<dbReference type="Gramene" id="Pp3c8_25561V3.1">
    <property type="protein sequence ID" value="PAC:32963462.CDS.1"/>
    <property type="gene ID" value="Pp3c8_25561"/>
</dbReference>
<sequence length="144" mass="15699">MPCLSPPQAVAVTPCARHMRAPGSKRNAPQCSSFLASPSVVRGIGVERCHAAPLPLHTMVPSADSLLLCLPRSSTACNRQNSRLYLLCNHSCRGRFPQSKTNALQRPFPSASNWHGIKPCRTSFLLRPLQSLIARGACVHHDPR</sequence>
<evidence type="ECO:0000313" key="1">
    <source>
        <dbReference type="EMBL" id="PNR50162.1"/>
    </source>
</evidence>
<proteinExistence type="predicted"/>
<evidence type="ECO:0000313" key="2">
    <source>
        <dbReference type="EnsemblPlants" id="PAC:32963462.CDS.1"/>
    </source>
</evidence>
<dbReference type="EnsemblPlants" id="Pp3c8_25561V3.1">
    <property type="protein sequence ID" value="PAC:32963462.CDS.1"/>
    <property type="gene ID" value="Pp3c8_25561"/>
</dbReference>
<name>A0A2K1K8R1_PHYPA</name>
<evidence type="ECO:0000313" key="3">
    <source>
        <dbReference type="Proteomes" id="UP000006727"/>
    </source>
</evidence>
<reference evidence="1 3" key="1">
    <citation type="journal article" date="2008" name="Science">
        <title>The Physcomitrella genome reveals evolutionary insights into the conquest of land by plants.</title>
        <authorList>
            <person name="Rensing S."/>
            <person name="Lang D."/>
            <person name="Zimmer A."/>
            <person name="Terry A."/>
            <person name="Salamov A."/>
            <person name="Shapiro H."/>
            <person name="Nishiyama T."/>
            <person name="Perroud P.-F."/>
            <person name="Lindquist E."/>
            <person name="Kamisugi Y."/>
            <person name="Tanahashi T."/>
            <person name="Sakakibara K."/>
            <person name="Fujita T."/>
            <person name="Oishi K."/>
            <person name="Shin-I T."/>
            <person name="Kuroki Y."/>
            <person name="Toyoda A."/>
            <person name="Suzuki Y."/>
            <person name="Hashimoto A."/>
            <person name="Yamaguchi K."/>
            <person name="Sugano A."/>
            <person name="Kohara Y."/>
            <person name="Fujiyama A."/>
            <person name="Anterola A."/>
            <person name="Aoki S."/>
            <person name="Ashton N."/>
            <person name="Barbazuk W.B."/>
            <person name="Barker E."/>
            <person name="Bennetzen J."/>
            <person name="Bezanilla M."/>
            <person name="Blankenship R."/>
            <person name="Cho S.H."/>
            <person name="Dutcher S."/>
            <person name="Estelle M."/>
            <person name="Fawcett J.A."/>
            <person name="Gundlach H."/>
            <person name="Hanada K."/>
            <person name="Heyl A."/>
            <person name="Hicks K.A."/>
            <person name="Hugh J."/>
            <person name="Lohr M."/>
            <person name="Mayer K."/>
            <person name="Melkozernov A."/>
            <person name="Murata T."/>
            <person name="Nelson D."/>
            <person name="Pils B."/>
            <person name="Prigge M."/>
            <person name="Reiss B."/>
            <person name="Renner T."/>
            <person name="Rombauts S."/>
            <person name="Rushton P."/>
            <person name="Sanderfoot A."/>
            <person name="Schween G."/>
            <person name="Shiu S.-H."/>
            <person name="Stueber K."/>
            <person name="Theodoulou F.L."/>
            <person name="Tu H."/>
            <person name="Van de Peer Y."/>
            <person name="Verrier P.J."/>
            <person name="Waters E."/>
            <person name="Wood A."/>
            <person name="Yang L."/>
            <person name="Cove D."/>
            <person name="Cuming A."/>
            <person name="Hasebe M."/>
            <person name="Lucas S."/>
            <person name="Mishler D.B."/>
            <person name="Reski R."/>
            <person name="Grigoriev I."/>
            <person name="Quatrano R.S."/>
            <person name="Boore J.L."/>
        </authorList>
    </citation>
    <scope>NUCLEOTIDE SEQUENCE [LARGE SCALE GENOMIC DNA]</scope>
    <source>
        <strain evidence="2 3">cv. Gransden 2004</strain>
    </source>
</reference>
<gene>
    <name evidence="1" type="ORF">PHYPA_012059</name>
</gene>
<keyword evidence="3" id="KW-1185">Reference proteome</keyword>
<organism evidence="1">
    <name type="scientific">Physcomitrium patens</name>
    <name type="common">Spreading-leaved earth moss</name>
    <name type="synonym">Physcomitrella patens</name>
    <dbReference type="NCBI Taxonomy" id="3218"/>
    <lineage>
        <taxon>Eukaryota</taxon>
        <taxon>Viridiplantae</taxon>
        <taxon>Streptophyta</taxon>
        <taxon>Embryophyta</taxon>
        <taxon>Bryophyta</taxon>
        <taxon>Bryophytina</taxon>
        <taxon>Bryopsida</taxon>
        <taxon>Funariidae</taxon>
        <taxon>Funariales</taxon>
        <taxon>Funariaceae</taxon>
        <taxon>Physcomitrium</taxon>
    </lineage>
</organism>
<dbReference type="InParanoid" id="A0A2K1K8R1"/>